<comment type="pathway">
    <text evidence="1">Glycan metabolism; pectin degradation; 2-dehydro-3-deoxy-D-gluconate from pectin: step 1/5.</text>
</comment>
<feature type="chain" id="PRO_5043755405" evidence="8">
    <location>
        <begin position="28"/>
        <end position="298"/>
    </location>
</feature>
<evidence type="ECO:0000313" key="10">
    <source>
        <dbReference type="EMBL" id="KAL0414769.1"/>
    </source>
</evidence>
<evidence type="ECO:0000256" key="2">
    <source>
        <dbReference type="ARBA" id="ARBA00006027"/>
    </source>
</evidence>
<comment type="similarity">
    <text evidence="3">In the C-terminal section; belongs to the pectinesterase family.</text>
</comment>
<dbReference type="CDD" id="cd15798">
    <property type="entry name" value="PMEI-like_3"/>
    <property type="match status" value="1"/>
</dbReference>
<dbReference type="InterPro" id="IPR006501">
    <property type="entry name" value="Pectinesterase_inhib_dom"/>
</dbReference>
<evidence type="ECO:0000256" key="1">
    <source>
        <dbReference type="ARBA" id="ARBA00005184"/>
    </source>
</evidence>
<protein>
    <submittedName>
        <fullName evidence="10">Pectinesterase/pectinesterase inhibitor 58</fullName>
    </submittedName>
</protein>
<feature type="domain" description="Pectinesterase inhibitor" evidence="9">
    <location>
        <begin position="32"/>
        <end position="182"/>
    </location>
</feature>
<dbReference type="InterPro" id="IPR012334">
    <property type="entry name" value="Pectin_lyas_fold"/>
</dbReference>
<dbReference type="GO" id="GO:0030599">
    <property type="term" value="F:pectinesterase activity"/>
    <property type="evidence" value="ECO:0007669"/>
    <property type="project" value="UniProtKB-EC"/>
</dbReference>
<keyword evidence="8" id="KW-0732">Signal</keyword>
<dbReference type="Pfam" id="PF01095">
    <property type="entry name" value="Pectinesterase"/>
    <property type="match status" value="1"/>
</dbReference>
<accession>A0AAW2UCZ2</accession>
<keyword evidence="5" id="KW-0063">Aspartyl esterase</keyword>
<dbReference type="InterPro" id="IPR035513">
    <property type="entry name" value="Invertase/methylesterase_inhib"/>
</dbReference>
<dbReference type="FunFam" id="1.20.140.40:FF:000001">
    <property type="entry name" value="Pectinesterase"/>
    <property type="match status" value="1"/>
</dbReference>
<gene>
    <name evidence="10" type="ORF">Sradi_1678600</name>
</gene>
<evidence type="ECO:0000256" key="5">
    <source>
        <dbReference type="ARBA" id="ARBA00023085"/>
    </source>
</evidence>
<dbReference type="GO" id="GO:0042545">
    <property type="term" value="P:cell wall modification"/>
    <property type="evidence" value="ECO:0007669"/>
    <property type="project" value="InterPro"/>
</dbReference>
<dbReference type="NCBIfam" id="TIGR01614">
    <property type="entry name" value="PME_inhib"/>
    <property type="match status" value="1"/>
</dbReference>
<dbReference type="Gene3D" id="1.20.140.40">
    <property type="entry name" value="Invertase/pectin methylesterase inhibitor family protein"/>
    <property type="match status" value="1"/>
</dbReference>
<evidence type="ECO:0000256" key="3">
    <source>
        <dbReference type="ARBA" id="ARBA00007786"/>
    </source>
</evidence>
<keyword evidence="6" id="KW-0961">Cell wall biogenesis/degradation</keyword>
<evidence type="ECO:0000256" key="6">
    <source>
        <dbReference type="ARBA" id="ARBA00023316"/>
    </source>
</evidence>
<dbReference type="EMBL" id="JACGWJ010000006">
    <property type="protein sequence ID" value="KAL0414769.1"/>
    <property type="molecule type" value="Genomic_DNA"/>
</dbReference>
<evidence type="ECO:0000256" key="7">
    <source>
        <dbReference type="ARBA" id="ARBA00047928"/>
    </source>
</evidence>
<dbReference type="SUPFAM" id="SSF101148">
    <property type="entry name" value="Plant invertase/pectin methylesterase inhibitor"/>
    <property type="match status" value="1"/>
</dbReference>
<keyword evidence="4" id="KW-0378">Hydrolase</keyword>
<dbReference type="InterPro" id="IPR011050">
    <property type="entry name" value="Pectin_lyase_fold/virulence"/>
</dbReference>
<proteinExistence type="inferred from homology"/>
<dbReference type="SMART" id="SM00856">
    <property type="entry name" value="PMEI"/>
    <property type="match status" value="1"/>
</dbReference>
<dbReference type="InterPro" id="IPR000070">
    <property type="entry name" value="Pectinesterase_cat"/>
</dbReference>
<evidence type="ECO:0000256" key="4">
    <source>
        <dbReference type="ARBA" id="ARBA00022801"/>
    </source>
</evidence>
<comment type="similarity">
    <text evidence="2">In the N-terminal section; belongs to the PMEI family.</text>
</comment>
<dbReference type="PANTHER" id="PTHR31707">
    <property type="entry name" value="PECTINESTERASE"/>
    <property type="match status" value="1"/>
</dbReference>
<dbReference type="Gene3D" id="2.160.20.10">
    <property type="entry name" value="Single-stranded right-handed beta-helix, Pectin lyase-like"/>
    <property type="match status" value="1"/>
</dbReference>
<evidence type="ECO:0000256" key="8">
    <source>
        <dbReference type="SAM" id="SignalP"/>
    </source>
</evidence>
<evidence type="ECO:0000259" key="9">
    <source>
        <dbReference type="SMART" id="SM00856"/>
    </source>
</evidence>
<dbReference type="AlphaFoldDB" id="A0AAW2UCZ2"/>
<reference evidence="10" key="2">
    <citation type="journal article" date="2024" name="Plant">
        <title>Genomic evolution and insights into agronomic trait innovations of Sesamum species.</title>
        <authorList>
            <person name="Miao H."/>
            <person name="Wang L."/>
            <person name="Qu L."/>
            <person name="Liu H."/>
            <person name="Sun Y."/>
            <person name="Le M."/>
            <person name="Wang Q."/>
            <person name="Wei S."/>
            <person name="Zheng Y."/>
            <person name="Lin W."/>
            <person name="Duan Y."/>
            <person name="Cao H."/>
            <person name="Xiong S."/>
            <person name="Wang X."/>
            <person name="Wei L."/>
            <person name="Li C."/>
            <person name="Ma Q."/>
            <person name="Ju M."/>
            <person name="Zhao R."/>
            <person name="Li G."/>
            <person name="Mu C."/>
            <person name="Tian Q."/>
            <person name="Mei H."/>
            <person name="Zhang T."/>
            <person name="Gao T."/>
            <person name="Zhang H."/>
        </authorList>
    </citation>
    <scope>NUCLEOTIDE SEQUENCE</scope>
    <source>
        <strain evidence="10">G02</strain>
    </source>
</reference>
<comment type="caution">
    <text evidence="10">The sequence shown here is derived from an EMBL/GenBank/DDBJ whole genome shotgun (WGS) entry which is preliminary data.</text>
</comment>
<sequence length="298" mass="32110">MDAKTKKIAVASLSSVLLLAMVVAVAGDGGTTTDKGGHAICSSVDYKITCEKSLSDAKSSDPRELIKAAFNHAITDLQEAIKNSTLYKQAASDHRTKAALEVCEEVLDTSIDDLRRSFDRVGNLDITKLKQYIEDIKVWLSGAITYHETCLDAFQNTTGDTGEKMKNLLHSSGMLLSNGLAMVGDISSIFSSLSFGGFTSRRLLEEEGNGVDQVDGEDLNAAGPPPFVDDEARRIMTANVNTLKPNIVVAQDGSGQFKTINGAISSLPKKGDGPYVIHVKAGLYKENVFFPKKVKTWC</sequence>
<organism evidence="10">
    <name type="scientific">Sesamum radiatum</name>
    <name type="common">Black benniseed</name>
    <dbReference type="NCBI Taxonomy" id="300843"/>
    <lineage>
        <taxon>Eukaryota</taxon>
        <taxon>Viridiplantae</taxon>
        <taxon>Streptophyta</taxon>
        <taxon>Embryophyta</taxon>
        <taxon>Tracheophyta</taxon>
        <taxon>Spermatophyta</taxon>
        <taxon>Magnoliopsida</taxon>
        <taxon>eudicotyledons</taxon>
        <taxon>Gunneridae</taxon>
        <taxon>Pentapetalae</taxon>
        <taxon>asterids</taxon>
        <taxon>lamiids</taxon>
        <taxon>Lamiales</taxon>
        <taxon>Pedaliaceae</taxon>
        <taxon>Sesamum</taxon>
    </lineage>
</organism>
<name>A0AAW2UCZ2_SESRA</name>
<feature type="signal peptide" evidence="8">
    <location>
        <begin position="1"/>
        <end position="27"/>
    </location>
</feature>
<dbReference type="GO" id="GO:0004857">
    <property type="term" value="F:enzyme inhibitor activity"/>
    <property type="evidence" value="ECO:0007669"/>
    <property type="project" value="InterPro"/>
</dbReference>
<comment type="catalytic activity">
    <reaction evidence="7">
        <text>[(1-&gt;4)-alpha-D-galacturonosyl methyl ester](n) + n H2O = [(1-&gt;4)-alpha-D-galacturonosyl](n) + n methanol + n H(+)</text>
        <dbReference type="Rhea" id="RHEA:22380"/>
        <dbReference type="Rhea" id="RHEA-COMP:14570"/>
        <dbReference type="Rhea" id="RHEA-COMP:14573"/>
        <dbReference type="ChEBI" id="CHEBI:15377"/>
        <dbReference type="ChEBI" id="CHEBI:15378"/>
        <dbReference type="ChEBI" id="CHEBI:17790"/>
        <dbReference type="ChEBI" id="CHEBI:140522"/>
        <dbReference type="ChEBI" id="CHEBI:140523"/>
        <dbReference type="EC" id="3.1.1.11"/>
    </reaction>
</comment>
<dbReference type="SUPFAM" id="SSF51126">
    <property type="entry name" value="Pectin lyase-like"/>
    <property type="match status" value="1"/>
</dbReference>
<dbReference type="Pfam" id="PF04043">
    <property type="entry name" value="PMEI"/>
    <property type="match status" value="1"/>
</dbReference>
<reference evidence="10" key="1">
    <citation type="submission" date="2020-06" db="EMBL/GenBank/DDBJ databases">
        <authorList>
            <person name="Li T."/>
            <person name="Hu X."/>
            <person name="Zhang T."/>
            <person name="Song X."/>
            <person name="Zhang H."/>
            <person name="Dai N."/>
            <person name="Sheng W."/>
            <person name="Hou X."/>
            <person name="Wei L."/>
        </authorList>
    </citation>
    <scope>NUCLEOTIDE SEQUENCE</scope>
    <source>
        <strain evidence="10">G02</strain>
        <tissue evidence="10">Leaf</tissue>
    </source>
</reference>